<dbReference type="Pfam" id="PF13462">
    <property type="entry name" value="Thioredoxin_4"/>
    <property type="match status" value="1"/>
</dbReference>
<comment type="function">
    <text evidence="1">May be required for disulfide bond formation in some proteins.</text>
</comment>
<evidence type="ECO:0000256" key="1">
    <source>
        <dbReference type="ARBA" id="ARBA00003565"/>
    </source>
</evidence>
<evidence type="ECO:0000313" key="4">
    <source>
        <dbReference type="EMBL" id="MFD2184649.1"/>
    </source>
</evidence>
<feature type="chain" id="PRO_5047227105" evidence="2">
    <location>
        <begin position="28"/>
        <end position="230"/>
    </location>
</feature>
<dbReference type="RefSeq" id="WP_378479789.1">
    <property type="nucleotide sequence ID" value="NZ_JBHUIW010000032.1"/>
</dbReference>
<feature type="domain" description="Thioredoxin" evidence="3">
    <location>
        <begin position="21"/>
        <end position="177"/>
    </location>
</feature>
<dbReference type="InterPro" id="IPR051470">
    <property type="entry name" value="Thiol:disulfide_interchange"/>
</dbReference>
<evidence type="ECO:0000313" key="5">
    <source>
        <dbReference type="Proteomes" id="UP001597314"/>
    </source>
</evidence>
<keyword evidence="2" id="KW-0732">Signal</keyword>
<evidence type="ECO:0000256" key="2">
    <source>
        <dbReference type="SAM" id="SignalP"/>
    </source>
</evidence>
<dbReference type="Proteomes" id="UP001597314">
    <property type="component" value="Unassembled WGS sequence"/>
</dbReference>
<keyword evidence="5" id="KW-1185">Reference proteome</keyword>
<dbReference type="PANTHER" id="PTHR35272:SF3">
    <property type="entry name" value="THIOL:DISULFIDE INTERCHANGE PROTEIN DSBC"/>
    <property type="match status" value="1"/>
</dbReference>
<dbReference type="InterPro" id="IPR036249">
    <property type="entry name" value="Thioredoxin-like_sf"/>
</dbReference>
<comment type="caution">
    <text evidence="4">The sequence shown here is derived from an EMBL/GenBank/DDBJ whole genome shotgun (WGS) entry which is preliminary data.</text>
</comment>
<reference evidence="5" key="1">
    <citation type="journal article" date="2019" name="Int. J. Syst. Evol. Microbiol.">
        <title>The Global Catalogue of Microorganisms (GCM) 10K type strain sequencing project: providing services to taxonomists for standard genome sequencing and annotation.</title>
        <authorList>
            <consortium name="The Broad Institute Genomics Platform"/>
            <consortium name="The Broad Institute Genome Sequencing Center for Infectious Disease"/>
            <person name="Wu L."/>
            <person name="Ma J."/>
        </authorList>
    </citation>
    <scope>NUCLEOTIDE SEQUENCE [LARGE SCALE GENOMIC DNA]</scope>
    <source>
        <strain evidence="5">CGMCC 1.6774</strain>
    </source>
</reference>
<protein>
    <submittedName>
        <fullName evidence="4">Thioredoxin domain-containing protein</fullName>
    </submittedName>
</protein>
<dbReference type="InterPro" id="IPR013766">
    <property type="entry name" value="Thioredoxin_domain"/>
</dbReference>
<dbReference type="Gene3D" id="3.40.30.10">
    <property type="entry name" value="Glutaredoxin"/>
    <property type="match status" value="1"/>
</dbReference>
<name>A0ABW5ANY5_9BRAD</name>
<dbReference type="PROSITE" id="PS51352">
    <property type="entry name" value="THIOREDOXIN_2"/>
    <property type="match status" value="1"/>
</dbReference>
<accession>A0ABW5ANY5</accession>
<dbReference type="SUPFAM" id="SSF52833">
    <property type="entry name" value="Thioredoxin-like"/>
    <property type="match status" value="1"/>
</dbReference>
<dbReference type="PANTHER" id="PTHR35272">
    <property type="entry name" value="THIOL:DISULFIDE INTERCHANGE PROTEIN DSBC-RELATED"/>
    <property type="match status" value="1"/>
</dbReference>
<proteinExistence type="predicted"/>
<gene>
    <name evidence="4" type="ORF">ACFSOX_21055</name>
</gene>
<feature type="signal peptide" evidence="2">
    <location>
        <begin position="1"/>
        <end position="27"/>
    </location>
</feature>
<dbReference type="InterPro" id="IPR006311">
    <property type="entry name" value="TAT_signal"/>
</dbReference>
<dbReference type="InterPro" id="IPR012336">
    <property type="entry name" value="Thioredoxin-like_fold"/>
</dbReference>
<dbReference type="EMBL" id="JBHUIW010000032">
    <property type="protein sequence ID" value="MFD2184649.1"/>
    <property type="molecule type" value="Genomic_DNA"/>
</dbReference>
<organism evidence="4 5">
    <name type="scientific">Rhodoplanes azumiensis</name>
    <dbReference type="NCBI Taxonomy" id="1897628"/>
    <lineage>
        <taxon>Bacteria</taxon>
        <taxon>Pseudomonadati</taxon>
        <taxon>Pseudomonadota</taxon>
        <taxon>Alphaproteobacteria</taxon>
        <taxon>Hyphomicrobiales</taxon>
        <taxon>Nitrobacteraceae</taxon>
        <taxon>Rhodoplanes</taxon>
    </lineage>
</organism>
<sequence length="230" mass="24089">MRLTRRSAVTALASAGVTMALAPAAVAQDGALFPITGEDGKPVVNYKVPVELESRIEALPGIVVIGNPKGDVTLAEFYDLNCPFCRKAASDTAALVAADKELRLVLVPFPVLGVPSIQAGRVELAVAKVGTPAQFEAFRQRIYAGRGTVDGKRALAVAKEIGFSVPAITKAADADDITDTMLAHVRLGNALGLQATPSYVIKGVAVLGHPGRKSLEQMITSVRRCDQVAC</sequence>
<dbReference type="PROSITE" id="PS51318">
    <property type="entry name" value="TAT"/>
    <property type="match status" value="1"/>
</dbReference>
<evidence type="ECO:0000259" key="3">
    <source>
        <dbReference type="PROSITE" id="PS51352"/>
    </source>
</evidence>